<evidence type="ECO:0000313" key="2">
    <source>
        <dbReference type="Proteomes" id="UP000660668"/>
    </source>
</evidence>
<keyword evidence="2" id="KW-1185">Reference proteome</keyword>
<dbReference type="AlphaFoldDB" id="A0A930VLL1"/>
<dbReference type="RefSeq" id="WP_194697909.1">
    <property type="nucleotide sequence ID" value="NZ_JADKPO010000031.1"/>
</dbReference>
<dbReference type="EMBL" id="JADKPO010000031">
    <property type="protein sequence ID" value="MBF4769764.1"/>
    <property type="molecule type" value="Genomic_DNA"/>
</dbReference>
<dbReference type="Proteomes" id="UP000660668">
    <property type="component" value="Unassembled WGS sequence"/>
</dbReference>
<accession>A0A930VLL1</accession>
<proteinExistence type="predicted"/>
<gene>
    <name evidence="1" type="ORF">ISU10_18495</name>
</gene>
<reference evidence="1" key="1">
    <citation type="submission" date="2020-11" db="EMBL/GenBank/DDBJ databases">
        <title>Nocardioides cynanchi sp. nov., isolated from soil of rhizosphere of Cynanchum wilfordii.</title>
        <authorList>
            <person name="Lee J.-S."/>
            <person name="Suh M.K."/>
            <person name="Kim J.-S."/>
        </authorList>
    </citation>
    <scope>NUCLEOTIDE SEQUENCE</scope>
    <source>
        <strain evidence="1">KCTC 19276</strain>
    </source>
</reference>
<name>A0A930VLL1_9ACTN</name>
<organism evidence="1 2">
    <name type="scientific">Nocardioides agariphilus</name>
    <dbReference type="NCBI Taxonomy" id="433664"/>
    <lineage>
        <taxon>Bacteria</taxon>
        <taxon>Bacillati</taxon>
        <taxon>Actinomycetota</taxon>
        <taxon>Actinomycetes</taxon>
        <taxon>Propionibacteriales</taxon>
        <taxon>Nocardioidaceae</taxon>
        <taxon>Nocardioides</taxon>
    </lineage>
</organism>
<comment type="caution">
    <text evidence="1">The sequence shown here is derived from an EMBL/GenBank/DDBJ whole genome shotgun (WGS) entry which is preliminary data.</text>
</comment>
<sequence length="126" mass="13411">MNNGDPSAELQAGVFAHVAAEFSEDGKKIADWMLADSKCNVQLGTFTDPTITVVDLMIKGAIGEIVELCGDACTITESEFSYSSFSTKLAPLAPDSHSASPPPQLPLPCCRRVRQCHQPGTPAGRF</sequence>
<protein>
    <submittedName>
        <fullName evidence="1">Uncharacterized protein</fullName>
    </submittedName>
</protein>
<evidence type="ECO:0000313" key="1">
    <source>
        <dbReference type="EMBL" id="MBF4769764.1"/>
    </source>
</evidence>